<comment type="caution">
    <text evidence="4">The sequence shown here is derived from an EMBL/GenBank/DDBJ whole genome shotgun (WGS) entry which is preliminary data.</text>
</comment>
<evidence type="ECO:0000256" key="1">
    <source>
        <dbReference type="ARBA" id="ARBA00000022"/>
    </source>
</evidence>
<comment type="catalytic activity">
    <reaction evidence="2">
        <text>2,5-diamino-6-hydroxy-4-(5-phosphoribosylamino)-pyrimidine + H2O = 2,5,6-triamino-4-hydroxypyrimidine + D-ribose 5-phosphate</text>
        <dbReference type="Rhea" id="RHEA:23436"/>
        <dbReference type="ChEBI" id="CHEBI:15377"/>
        <dbReference type="ChEBI" id="CHEBI:58614"/>
        <dbReference type="ChEBI" id="CHEBI:78346"/>
        <dbReference type="ChEBI" id="CHEBI:137796"/>
    </reaction>
</comment>
<protein>
    <submittedName>
        <fullName evidence="4">Swarming motility protein YbiA</fullName>
    </submittedName>
</protein>
<dbReference type="Gene3D" id="1.10.357.40">
    <property type="entry name" value="YbiA-like"/>
    <property type="match status" value="1"/>
</dbReference>
<feature type="domain" description="NADAR" evidence="3">
    <location>
        <begin position="6"/>
        <end position="143"/>
    </location>
</feature>
<evidence type="ECO:0000256" key="2">
    <source>
        <dbReference type="ARBA" id="ARBA00000751"/>
    </source>
</evidence>
<comment type="catalytic activity">
    <reaction evidence="1">
        <text>5-amino-6-(5-phospho-D-ribosylamino)uracil + H2O = 5,6-diaminouracil + D-ribose 5-phosphate</text>
        <dbReference type="Rhea" id="RHEA:55020"/>
        <dbReference type="ChEBI" id="CHEBI:15377"/>
        <dbReference type="ChEBI" id="CHEBI:46252"/>
        <dbReference type="ChEBI" id="CHEBI:58453"/>
        <dbReference type="ChEBI" id="CHEBI:78346"/>
    </reaction>
</comment>
<evidence type="ECO:0000313" key="5">
    <source>
        <dbReference type="Proteomes" id="UP000267593"/>
    </source>
</evidence>
<dbReference type="CDD" id="cd15457">
    <property type="entry name" value="NADAR"/>
    <property type="match status" value="1"/>
</dbReference>
<dbReference type="InterPro" id="IPR012816">
    <property type="entry name" value="NADAR"/>
</dbReference>
<dbReference type="InterPro" id="IPR037238">
    <property type="entry name" value="YbiA-like_sf"/>
</dbReference>
<dbReference type="NCBIfam" id="TIGR02464">
    <property type="entry name" value="ribofla_fusion"/>
    <property type="match status" value="1"/>
</dbReference>
<organism evidence="4 5">
    <name type="scientific">Streptococcus oralis</name>
    <dbReference type="NCBI Taxonomy" id="1303"/>
    <lineage>
        <taxon>Bacteria</taxon>
        <taxon>Bacillati</taxon>
        <taxon>Bacillota</taxon>
        <taxon>Bacilli</taxon>
        <taxon>Lactobacillales</taxon>
        <taxon>Streptococcaceae</taxon>
        <taxon>Streptococcus</taxon>
    </lineage>
</organism>
<reference evidence="4 5" key="1">
    <citation type="submission" date="2018-11" db="EMBL/GenBank/DDBJ databases">
        <title>Species Designations Belie Phenotypic and Genotypic Heterogeneity in Oral Streptococci.</title>
        <authorList>
            <person name="Velsko I."/>
        </authorList>
    </citation>
    <scope>NUCLEOTIDE SEQUENCE [LARGE SCALE GENOMIC DNA]</scope>
    <source>
        <strain evidence="4 5">BCC63</strain>
    </source>
</reference>
<dbReference type="AlphaFoldDB" id="A0A3R9IN48"/>
<dbReference type="Proteomes" id="UP000267593">
    <property type="component" value="Unassembled WGS sequence"/>
</dbReference>
<evidence type="ECO:0000259" key="3">
    <source>
        <dbReference type="Pfam" id="PF08719"/>
    </source>
</evidence>
<accession>A0A3R9IN48</accession>
<sequence>MKEIKFYKVNDAYGYMSNFAPYPFSDGNKIWPTSEHYFQAQKFLVPEIQEKIRLLESPMDAALEGRNRQNPLRKDWEDVKDDIRRYAVREKFRQNPEILEKLIATFDAELFENTKNDHYWADGGDGSGKNMLGKILMETRVALSLDDGSIN</sequence>
<dbReference type="SUPFAM" id="SSF143990">
    <property type="entry name" value="YbiA-like"/>
    <property type="match status" value="1"/>
</dbReference>
<gene>
    <name evidence="4" type="primary">ybiA</name>
    <name evidence="4" type="ORF">D8863_07090</name>
</gene>
<dbReference type="Pfam" id="PF08719">
    <property type="entry name" value="NADAR"/>
    <property type="match status" value="1"/>
</dbReference>
<dbReference type="RefSeq" id="WP_125441510.1">
    <property type="nucleotide sequence ID" value="NZ_RJNJ01000007.1"/>
</dbReference>
<evidence type="ECO:0000313" key="4">
    <source>
        <dbReference type="EMBL" id="RSI67338.1"/>
    </source>
</evidence>
<proteinExistence type="predicted"/>
<dbReference type="EMBL" id="RJNJ01000007">
    <property type="protein sequence ID" value="RSI67338.1"/>
    <property type="molecule type" value="Genomic_DNA"/>
</dbReference>
<name>A0A3R9IN48_STROR</name>